<evidence type="ECO:0000313" key="1">
    <source>
        <dbReference type="EMBL" id="MCP8971293.1"/>
    </source>
</evidence>
<keyword evidence="2" id="KW-1185">Reference proteome</keyword>
<protein>
    <submittedName>
        <fullName evidence="1">HEPN domain-containing protein</fullName>
    </submittedName>
</protein>
<sequence length="403" mass="45861">MNRNRLKQMVLEISKLLHEQGVEDLKGPAPYITIHGSRVPKRLLELKPFTACMKAFLEEPALHRSLSQAAIVSNFLRILQEVHLAAAPDPAVMKLLALLQQTIDEKKEYTVYVPLKGMELQEEHFQVNGQISVVPVQAVSETVRAEFPEQRGSSCCFIEHRIMAADVRKAMEMAAESSKLLVHFLRFADYCVGEEELLSLRLPGYGSLMEELRILAVPQSGEAGEMYSLQVREANDEELEVDGRFMRDIQQVGMDRFGRILEEGVEGCLNDMEKQVLRSVSWFGESRMEHDRSVRFLKLMLVVECLLNTNKHEPVVATLSDRVALLLEKTLEKRVELVSRISTLYRVRSEIVHTGSSAVEEHVLFELEGIVHRLILLFLTNAEYAQLADKSELKKKIDSMKFS</sequence>
<gene>
    <name evidence="1" type="ORF">NK662_22505</name>
</gene>
<name>A0AA42BV67_9BACI</name>
<comment type="caution">
    <text evidence="1">The sequence shown here is derived from an EMBL/GenBank/DDBJ whole genome shotgun (WGS) entry which is preliminary data.</text>
</comment>
<dbReference type="EMBL" id="JANCLT010000023">
    <property type="protein sequence ID" value="MCP8971293.1"/>
    <property type="molecule type" value="Genomic_DNA"/>
</dbReference>
<organism evidence="1 2">
    <name type="scientific">Ectobacillus ponti</name>
    <dbReference type="NCBI Taxonomy" id="2961894"/>
    <lineage>
        <taxon>Bacteria</taxon>
        <taxon>Bacillati</taxon>
        <taxon>Bacillota</taxon>
        <taxon>Bacilli</taxon>
        <taxon>Bacillales</taxon>
        <taxon>Bacillaceae</taxon>
        <taxon>Ectobacillus</taxon>
    </lineage>
</organism>
<evidence type="ECO:0000313" key="2">
    <source>
        <dbReference type="Proteomes" id="UP001156102"/>
    </source>
</evidence>
<reference evidence="1" key="1">
    <citation type="submission" date="2022-07" db="EMBL/GenBank/DDBJ databases">
        <authorList>
            <person name="Li W.-J."/>
            <person name="Deng Q.-Q."/>
        </authorList>
    </citation>
    <scope>NUCLEOTIDE SEQUENCE</scope>
    <source>
        <strain evidence="1">SYSU M60031</strain>
    </source>
</reference>
<accession>A0AA42BV67</accession>
<dbReference type="AlphaFoldDB" id="A0AA42BV67"/>
<dbReference type="Proteomes" id="UP001156102">
    <property type="component" value="Unassembled WGS sequence"/>
</dbReference>
<dbReference type="RefSeq" id="WP_254761221.1">
    <property type="nucleotide sequence ID" value="NZ_JANCLT010000023.1"/>
</dbReference>
<proteinExistence type="predicted"/>